<evidence type="ECO:0000256" key="2">
    <source>
        <dbReference type="ARBA" id="ARBA00022741"/>
    </source>
</evidence>
<dbReference type="InterPro" id="IPR018181">
    <property type="entry name" value="Heat_shock_70_CS"/>
</dbReference>
<dbReference type="SUPFAM" id="SSF53067">
    <property type="entry name" value="Actin-like ATPase domain"/>
    <property type="match status" value="2"/>
</dbReference>
<dbReference type="STRING" id="1246637.MTBBW1_2040004"/>
<dbReference type="Gene3D" id="3.30.420.40">
    <property type="match status" value="2"/>
</dbReference>
<dbReference type="InterPro" id="IPR021030">
    <property type="entry name" value="DUF3731"/>
</dbReference>
<keyword evidence="5" id="KW-1185">Reference proteome</keyword>
<dbReference type="GO" id="GO:0005524">
    <property type="term" value="F:ATP binding"/>
    <property type="evidence" value="ECO:0007669"/>
    <property type="project" value="UniProtKB-KW"/>
</dbReference>
<evidence type="ECO:0000256" key="1">
    <source>
        <dbReference type="ARBA" id="ARBA00007381"/>
    </source>
</evidence>
<name>A0A1W1HBY8_9BACT</name>
<dbReference type="AlphaFoldDB" id="A0A1W1HBY8"/>
<evidence type="ECO:0000313" key="4">
    <source>
        <dbReference type="EMBL" id="SLM30007.1"/>
    </source>
</evidence>
<dbReference type="Pfam" id="PF12531">
    <property type="entry name" value="DUF3731"/>
    <property type="match status" value="1"/>
</dbReference>
<dbReference type="InterPro" id="IPR013126">
    <property type="entry name" value="Hsp_70_fam"/>
</dbReference>
<evidence type="ECO:0000256" key="3">
    <source>
        <dbReference type="ARBA" id="ARBA00022840"/>
    </source>
</evidence>
<protein>
    <submittedName>
        <fullName evidence="4">DnaK3</fullName>
    </submittedName>
</protein>
<dbReference type="Proteomes" id="UP000191931">
    <property type="component" value="Unassembled WGS sequence"/>
</dbReference>
<keyword evidence="3" id="KW-0067">ATP-binding</keyword>
<dbReference type="EMBL" id="FWEV01000118">
    <property type="protein sequence ID" value="SLM30007.1"/>
    <property type="molecule type" value="Genomic_DNA"/>
</dbReference>
<dbReference type="PANTHER" id="PTHR19375">
    <property type="entry name" value="HEAT SHOCK PROTEIN 70KDA"/>
    <property type="match status" value="1"/>
</dbReference>
<reference evidence="4 5" key="1">
    <citation type="submission" date="2017-03" db="EMBL/GenBank/DDBJ databases">
        <authorList>
            <person name="Afonso C.L."/>
            <person name="Miller P.J."/>
            <person name="Scott M.A."/>
            <person name="Spackman E."/>
            <person name="Goraichik I."/>
            <person name="Dimitrov K.M."/>
            <person name="Suarez D.L."/>
            <person name="Swayne D.E."/>
        </authorList>
    </citation>
    <scope>NUCLEOTIDE SEQUENCE [LARGE SCALE GENOMIC DNA]</scope>
    <source>
        <strain evidence="4">PRJEB14757</strain>
    </source>
</reference>
<proteinExistence type="inferred from homology"/>
<dbReference type="Pfam" id="PF00012">
    <property type="entry name" value="HSP70"/>
    <property type="match status" value="1"/>
</dbReference>
<dbReference type="CDD" id="cd10170">
    <property type="entry name" value="ASKHA_NBD_HSP70"/>
    <property type="match status" value="1"/>
</dbReference>
<evidence type="ECO:0000313" key="5">
    <source>
        <dbReference type="Proteomes" id="UP000191931"/>
    </source>
</evidence>
<dbReference type="GO" id="GO:0140662">
    <property type="term" value="F:ATP-dependent protein folding chaperone"/>
    <property type="evidence" value="ECO:0007669"/>
    <property type="project" value="InterPro"/>
</dbReference>
<organism evidence="4 5">
    <name type="scientific">Desulfamplus magnetovallimortis</name>
    <dbReference type="NCBI Taxonomy" id="1246637"/>
    <lineage>
        <taxon>Bacteria</taxon>
        <taxon>Pseudomonadati</taxon>
        <taxon>Thermodesulfobacteriota</taxon>
        <taxon>Desulfobacteria</taxon>
        <taxon>Desulfobacterales</taxon>
        <taxon>Desulfobacteraceae</taxon>
        <taxon>Desulfamplus</taxon>
    </lineage>
</organism>
<gene>
    <name evidence="4" type="ORF">MTBBW1_2040004</name>
</gene>
<keyword evidence="2" id="KW-0547">Nucleotide-binding</keyword>
<dbReference type="InterPro" id="IPR043129">
    <property type="entry name" value="ATPase_NBD"/>
</dbReference>
<accession>A0A1W1HBY8</accession>
<dbReference type="PROSITE" id="PS00297">
    <property type="entry name" value="HSP70_1"/>
    <property type="match status" value="1"/>
</dbReference>
<sequence>MSLISGQRIDEQEIILDFKDKRYVIGIDLGTTNSAVSYVDMNRLEGDHAARSIKIFNVPQLIGAGEFAPVPVLPSFLYIPGEYDISKSSFRHPWKRESDLFVGLFARDHGAQIPSRLVSSAKSWLCHARADREAPILPWGADHKEKISPVAATAEYLRHIRKAWNHSVKDEDLFLENQYTVITVPASFDESAREFTLEAAKIAGFGKDLTLLEEPLAAFYAWLIKHEYDWQNYVKPDDLILVCDVGGGTTDFTLIALKEAEGTPRFERLAVGDHLILGGDNIDLALARHVESKFSRREPLTPDKWKTLGHKCRAAKEKLLAGEQSSQDSATRITLKGEGRSLIAGTLSADLTTSDLKTILCQGFFPDVEPSRDAIKRNVKAMAEFGLPYEQEPAITRHIVWFLEKHRDNIQSTLGKEPMPDFILFNGGSLKPALLQDRIRCAIRKWFACKDGLLPISLENSEPDLSVALGASYYGLVKQGAGVRVGSGSPRSYYVGINTQEKSDTEVDNQQSSFSEILKGDVTPASKAVCIVERGLDEGSVISLPEMEFEVITNQPVEFSMFSSSFRSGDKSGDIVDIDDSLTPMAPLKTVIKFGKKGEKAQIPVRVEPQYTEMGTLAMWCRSSITPHRWKLQFQLRDSIKGEAMETEVYDDELLQEARNLISSVFSTVDDLARLSSIVKQIETLVGKKKSQWPLSFLRLIADYLISNAELRLNSPEHEIRWLNLTGFCVRPGFGDAFDKERIRQLWKIYLKGCQFPKGKQNAVEWWIFCRRIAGGLNAGQQRQFFQNISPYLLSDNHKRKLSTQEITEIWMAAANMERLLVKDKISLARKLLPQLKPGKTPRQFFWVLSRFGARELLYGSVDRVVPAKEVESWMKKIAKNRWASQDHPVYAMVLCVLRKTGDRTRDVSEELLEWAKLWIVGLGASKNELIVLEQPIPLESVEETAMFGESLPQGLIVRC</sequence>
<dbReference type="PRINTS" id="PR00301">
    <property type="entry name" value="HEATSHOCK70"/>
</dbReference>
<comment type="similarity">
    <text evidence="1">Belongs to the heat shock protein 70 family.</text>
</comment>